<gene>
    <name evidence="2" type="ORF">R1flu_006849</name>
</gene>
<name>A0ABD1YXH5_9MARC</name>
<dbReference type="AlphaFoldDB" id="A0ABD1YXH5"/>
<evidence type="ECO:0000313" key="3">
    <source>
        <dbReference type="Proteomes" id="UP001605036"/>
    </source>
</evidence>
<protein>
    <submittedName>
        <fullName evidence="2">Uncharacterized protein</fullName>
    </submittedName>
</protein>
<comment type="caution">
    <text evidence="2">The sequence shown here is derived from an EMBL/GenBank/DDBJ whole genome shotgun (WGS) entry which is preliminary data.</text>
</comment>
<proteinExistence type="predicted"/>
<feature type="region of interest" description="Disordered" evidence="1">
    <location>
        <begin position="85"/>
        <end position="181"/>
    </location>
</feature>
<organism evidence="2 3">
    <name type="scientific">Riccia fluitans</name>
    <dbReference type="NCBI Taxonomy" id="41844"/>
    <lineage>
        <taxon>Eukaryota</taxon>
        <taxon>Viridiplantae</taxon>
        <taxon>Streptophyta</taxon>
        <taxon>Embryophyta</taxon>
        <taxon>Marchantiophyta</taxon>
        <taxon>Marchantiopsida</taxon>
        <taxon>Marchantiidae</taxon>
        <taxon>Marchantiales</taxon>
        <taxon>Ricciaceae</taxon>
        <taxon>Riccia</taxon>
    </lineage>
</organism>
<reference evidence="2 3" key="1">
    <citation type="submission" date="2024-09" db="EMBL/GenBank/DDBJ databases">
        <title>Chromosome-scale assembly of Riccia fluitans.</title>
        <authorList>
            <person name="Paukszto L."/>
            <person name="Sawicki J."/>
            <person name="Karawczyk K."/>
            <person name="Piernik-Szablinska J."/>
            <person name="Szczecinska M."/>
            <person name="Mazdziarz M."/>
        </authorList>
    </citation>
    <scope>NUCLEOTIDE SEQUENCE [LARGE SCALE GENOMIC DNA]</scope>
    <source>
        <strain evidence="2">Rf_01</strain>
        <tissue evidence="2">Aerial parts of the thallus</tissue>
    </source>
</reference>
<feature type="compositionally biased region" description="Basic and acidic residues" evidence="1">
    <location>
        <begin position="164"/>
        <end position="181"/>
    </location>
</feature>
<dbReference type="Proteomes" id="UP001605036">
    <property type="component" value="Unassembled WGS sequence"/>
</dbReference>
<evidence type="ECO:0000256" key="1">
    <source>
        <dbReference type="SAM" id="MobiDB-lite"/>
    </source>
</evidence>
<accession>A0ABD1YXH5</accession>
<keyword evidence="3" id="KW-1185">Reference proteome</keyword>
<sequence>MWRSTPAADATKPLNRCRICKTNATSGRIEIKPSFRTGLSTPLLVSLQQARREIEASFNNKASNNRWLHGIKALEEINKLIKSASRSATRPIGSNEAESDRPSQALGMTTRSSSSNETEREESQASANSLFTHRLPSRGNETEGENYQALSILRTAHPNSTRESTMRLESLHRVEHVPPPP</sequence>
<evidence type="ECO:0000313" key="2">
    <source>
        <dbReference type="EMBL" id="KAL2635370.1"/>
    </source>
</evidence>
<dbReference type="EMBL" id="JBHFFA010000003">
    <property type="protein sequence ID" value="KAL2635370.1"/>
    <property type="molecule type" value="Genomic_DNA"/>
</dbReference>